<dbReference type="EMBL" id="BMYP01000061">
    <property type="protein sequence ID" value="GHD81849.1"/>
    <property type="molecule type" value="Genomic_DNA"/>
</dbReference>
<organism evidence="1 2">
    <name type="scientific">Vogesella fluminis</name>
    <dbReference type="NCBI Taxonomy" id="1069161"/>
    <lineage>
        <taxon>Bacteria</taxon>
        <taxon>Pseudomonadati</taxon>
        <taxon>Pseudomonadota</taxon>
        <taxon>Betaproteobacteria</taxon>
        <taxon>Neisseriales</taxon>
        <taxon>Chromobacteriaceae</taxon>
        <taxon>Vogesella</taxon>
    </lineage>
</organism>
<name>A0ABQ3HEL6_9NEIS</name>
<comment type="caution">
    <text evidence="1">The sequence shown here is derived from an EMBL/GenBank/DDBJ whole genome shotgun (WGS) entry which is preliminary data.</text>
</comment>
<evidence type="ECO:0000313" key="1">
    <source>
        <dbReference type="EMBL" id="GHD81849.1"/>
    </source>
</evidence>
<sequence>MLDQHELAWLLAACEELPDFGEEDRPFDYLEALFITVLDFHSRGEMVEKALDHYTATARAKLKLTGHQSLQKWLARYGDNQAELEKASLALWGNRHWTRLRLLKQLVAYFDEQGVVDATTLRHWAMKADFERDFKGRVKGLGYTVFHWLQLRCGVPTIKPDVWVLNFVQRVIGRRPTEREAVQAFVALAPYLKVPLARLDKIIWTTEREWIDEGDCPGMRIVFWRLMQQLMVSRLDACAPGWRAWATLTVDAPERLRYGIGGLEWRVRREIGGWMPGEGVKLWQDEPAEGFPLIVEINAGVEAAPFCLMDEHYAPVELFGLTPDRMDDYLHEVITIVGGWLLLAASTVQGKDS</sequence>
<keyword evidence="2" id="KW-1185">Reference proteome</keyword>
<reference evidence="2" key="1">
    <citation type="journal article" date="2019" name="Int. J. Syst. Evol. Microbiol.">
        <title>The Global Catalogue of Microorganisms (GCM) 10K type strain sequencing project: providing services to taxonomists for standard genome sequencing and annotation.</title>
        <authorList>
            <consortium name="The Broad Institute Genomics Platform"/>
            <consortium name="The Broad Institute Genome Sequencing Center for Infectious Disease"/>
            <person name="Wu L."/>
            <person name="Ma J."/>
        </authorList>
    </citation>
    <scope>NUCLEOTIDE SEQUENCE [LARGE SCALE GENOMIC DNA]</scope>
    <source>
        <strain evidence="2">KCTC 23713</strain>
    </source>
</reference>
<dbReference type="RefSeq" id="WP_189354788.1">
    <property type="nucleotide sequence ID" value="NZ_BMYP01000061.1"/>
</dbReference>
<evidence type="ECO:0000313" key="2">
    <source>
        <dbReference type="Proteomes" id="UP000662678"/>
    </source>
</evidence>
<dbReference type="Proteomes" id="UP000662678">
    <property type="component" value="Unassembled WGS sequence"/>
</dbReference>
<protein>
    <submittedName>
        <fullName evidence="1">Uncharacterized protein</fullName>
    </submittedName>
</protein>
<gene>
    <name evidence="1" type="ORF">GCM10011419_28490</name>
</gene>
<proteinExistence type="predicted"/>
<accession>A0ABQ3HEL6</accession>